<evidence type="ECO:0000313" key="3">
    <source>
        <dbReference type="Proteomes" id="UP001190700"/>
    </source>
</evidence>
<comment type="caution">
    <text evidence="2">The sequence shown here is derived from an EMBL/GenBank/DDBJ whole genome shotgun (WGS) entry which is preliminary data.</text>
</comment>
<feature type="region of interest" description="Disordered" evidence="1">
    <location>
        <begin position="1"/>
        <end position="46"/>
    </location>
</feature>
<keyword evidence="3" id="KW-1185">Reference proteome</keyword>
<accession>A0AAE0KV06</accession>
<proteinExistence type="predicted"/>
<name>A0AAE0KV06_9CHLO</name>
<feature type="compositionally biased region" description="Basic residues" evidence="1">
    <location>
        <begin position="8"/>
        <end position="28"/>
    </location>
</feature>
<dbReference type="Proteomes" id="UP001190700">
    <property type="component" value="Unassembled WGS sequence"/>
</dbReference>
<evidence type="ECO:0000313" key="2">
    <source>
        <dbReference type="EMBL" id="KAK3261500.1"/>
    </source>
</evidence>
<organism evidence="2 3">
    <name type="scientific">Cymbomonas tetramitiformis</name>
    <dbReference type="NCBI Taxonomy" id="36881"/>
    <lineage>
        <taxon>Eukaryota</taxon>
        <taxon>Viridiplantae</taxon>
        <taxon>Chlorophyta</taxon>
        <taxon>Pyramimonadophyceae</taxon>
        <taxon>Pyramimonadales</taxon>
        <taxon>Pyramimonadaceae</taxon>
        <taxon>Cymbomonas</taxon>
    </lineage>
</organism>
<dbReference type="EMBL" id="LGRX02016853">
    <property type="protein sequence ID" value="KAK3261500.1"/>
    <property type="molecule type" value="Genomic_DNA"/>
</dbReference>
<evidence type="ECO:0000256" key="1">
    <source>
        <dbReference type="SAM" id="MobiDB-lite"/>
    </source>
</evidence>
<reference evidence="2 3" key="1">
    <citation type="journal article" date="2015" name="Genome Biol. Evol.">
        <title>Comparative Genomics of a Bacterivorous Green Alga Reveals Evolutionary Causalities and Consequences of Phago-Mixotrophic Mode of Nutrition.</title>
        <authorList>
            <person name="Burns J.A."/>
            <person name="Paasch A."/>
            <person name="Narechania A."/>
            <person name="Kim E."/>
        </authorList>
    </citation>
    <scope>NUCLEOTIDE SEQUENCE [LARGE SCALE GENOMIC DNA]</scope>
    <source>
        <strain evidence="2 3">PLY_AMNH</strain>
    </source>
</reference>
<sequence>MTHDDHQGRRRLKKKKKKKKKKNTKKQRGVQPVEKGKGVATSDDQLTPEMTVQTLLKDKAMRDQAFECLPEERQRAITKAADQGEEVR</sequence>
<dbReference type="AlphaFoldDB" id="A0AAE0KV06"/>
<protein>
    <submittedName>
        <fullName evidence="2">Uncharacterized protein</fullName>
    </submittedName>
</protein>
<gene>
    <name evidence="2" type="ORF">CYMTET_29583</name>
</gene>